<evidence type="ECO:0000313" key="1">
    <source>
        <dbReference type="EMBL" id="CCO24174.1"/>
    </source>
</evidence>
<accession>L0RBN6</accession>
<keyword evidence="2" id="KW-1185">Reference proteome</keyword>
<organism evidence="1 2">
    <name type="scientific">Maridesulfovibrio hydrothermalis AM13 = DSM 14728</name>
    <dbReference type="NCBI Taxonomy" id="1121451"/>
    <lineage>
        <taxon>Bacteria</taxon>
        <taxon>Pseudomonadati</taxon>
        <taxon>Thermodesulfobacteriota</taxon>
        <taxon>Desulfovibrionia</taxon>
        <taxon>Desulfovibrionales</taxon>
        <taxon>Desulfovibrionaceae</taxon>
        <taxon>Maridesulfovibrio</taxon>
    </lineage>
</organism>
<dbReference type="HOGENOM" id="CLU_2464038_0_0_7"/>
<gene>
    <name evidence="1" type="ORF">DESAM_21901</name>
</gene>
<dbReference type="EMBL" id="FO203522">
    <property type="protein sequence ID" value="CCO24174.1"/>
    <property type="molecule type" value="Genomic_DNA"/>
</dbReference>
<dbReference type="AlphaFoldDB" id="L0RBN6"/>
<sequence length="88" mass="10073">MQVSRNPSLPTTGKLITISCTKEKKATDHCMSTYMSLFVSSERILNWLDKRASAVITIKEYVQDEIRYNYSTHRTVDSPDGREGGCRR</sequence>
<dbReference type="Proteomes" id="UP000010808">
    <property type="component" value="Chromosome"/>
</dbReference>
<protein>
    <submittedName>
        <fullName evidence="1">Uncharacterized protein</fullName>
    </submittedName>
</protein>
<dbReference type="KEGG" id="dhy:DESAM_21901"/>
<proteinExistence type="predicted"/>
<name>L0RBN6_9BACT</name>
<dbReference type="STRING" id="1121451.DESAM_21901"/>
<reference evidence="1 2" key="1">
    <citation type="submission" date="2012-10" db="EMBL/GenBank/DDBJ databases">
        <authorList>
            <person name="Genoscope - CEA"/>
        </authorList>
    </citation>
    <scope>NUCLEOTIDE SEQUENCE [LARGE SCALE GENOMIC DNA]</scope>
    <source>
        <strain evidence="2">AM13 / DSM 14728</strain>
    </source>
</reference>
<evidence type="ECO:0000313" key="2">
    <source>
        <dbReference type="Proteomes" id="UP000010808"/>
    </source>
</evidence>